<evidence type="ECO:0000313" key="3">
    <source>
        <dbReference type="Proteomes" id="UP001472866"/>
    </source>
</evidence>
<dbReference type="AlphaFoldDB" id="A0AAX4PD79"/>
<evidence type="ECO:0000313" key="2">
    <source>
        <dbReference type="EMBL" id="WZN64312.1"/>
    </source>
</evidence>
<accession>A0AAX4PD79</accession>
<organism evidence="2 3">
    <name type="scientific">Chloropicon roscoffensis</name>
    <dbReference type="NCBI Taxonomy" id="1461544"/>
    <lineage>
        <taxon>Eukaryota</taxon>
        <taxon>Viridiplantae</taxon>
        <taxon>Chlorophyta</taxon>
        <taxon>Chloropicophyceae</taxon>
        <taxon>Chloropicales</taxon>
        <taxon>Chloropicaceae</taxon>
        <taxon>Chloropicon</taxon>
    </lineage>
</organism>
<sequence length="439" mass="48781">MTETDHGYDNFKGIMLCERPANSGGGRYSAGGSKGGAGSPSEPFKSAVAETHKLGLPPTGESRSKISSLVARNRRIRRYTQNNALTKHRRWLSRLGLTTKVAKAADEINQIEAEERKRKFKNFTTALRKKILEGSPLDNVGWASLTRGQGGLPASREPTPDERSEPEGEAEMAAAKKLTKTLKKKDRDEVDLQMSTFLDEAVQDALEREREQKAEEEAGREAELEASAAAEAEREKESDQRAKDALRREDSKAAGSSKKPAWALSKDQARALEEDEEDELMSFVSGLDYDSYMDDFDKAEEDAIDGIVKRVDEESTEEQENWKKSFVTAVNEAINDELLEKNMNGDSDDEDLKSQADRQSVGTGVTKASRMSRMSRRSKREEGSNWDSSTVVGSNDKENVGRKMDLASEVLEEQPHLKQMHTAQSIKTILESVKEEVAA</sequence>
<feature type="compositionally biased region" description="Gly residues" evidence="1">
    <location>
        <begin position="23"/>
        <end position="38"/>
    </location>
</feature>
<keyword evidence="3" id="KW-1185">Reference proteome</keyword>
<dbReference type="EMBL" id="CP151509">
    <property type="protein sequence ID" value="WZN64312.1"/>
    <property type="molecule type" value="Genomic_DNA"/>
</dbReference>
<dbReference type="PANTHER" id="PTHR41747">
    <property type="entry name" value="CHROMOSOME UNDETERMINED SCAFFOLD_128, WHOLE GENOME SHOTGUN SEQUENCE"/>
    <property type="match status" value="1"/>
</dbReference>
<proteinExistence type="predicted"/>
<evidence type="ECO:0000256" key="1">
    <source>
        <dbReference type="SAM" id="MobiDB-lite"/>
    </source>
</evidence>
<dbReference type="Proteomes" id="UP001472866">
    <property type="component" value="Chromosome 09"/>
</dbReference>
<feature type="compositionally biased region" description="Basic and acidic residues" evidence="1">
    <location>
        <begin position="231"/>
        <end position="252"/>
    </location>
</feature>
<dbReference type="PANTHER" id="PTHR41747:SF1">
    <property type="entry name" value="CHROMOSOME UNDETERMINED SCAFFOLD_128, WHOLE GENOME SHOTGUN SEQUENCE"/>
    <property type="match status" value="1"/>
</dbReference>
<gene>
    <name evidence="2" type="ORF">HKI87_09g58680</name>
</gene>
<name>A0AAX4PD79_9CHLO</name>
<feature type="region of interest" description="Disordered" evidence="1">
    <location>
        <begin position="22"/>
        <end position="44"/>
    </location>
</feature>
<reference evidence="2 3" key="1">
    <citation type="submission" date="2024-03" db="EMBL/GenBank/DDBJ databases">
        <title>Complete genome sequence of the green alga Chloropicon roscoffensis RCC1871.</title>
        <authorList>
            <person name="Lemieux C."/>
            <person name="Pombert J.-F."/>
            <person name="Otis C."/>
            <person name="Turmel M."/>
        </authorList>
    </citation>
    <scope>NUCLEOTIDE SEQUENCE [LARGE SCALE GENOMIC DNA]</scope>
    <source>
        <strain evidence="2 3">RCC1871</strain>
    </source>
</reference>
<feature type="region of interest" description="Disordered" evidence="1">
    <location>
        <begin position="203"/>
        <end position="279"/>
    </location>
</feature>
<protein>
    <submittedName>
        <fullName evidence="2">Uncharacterized protein</fullName>
    </submittedName>
</protein>
<feature type="compositionally biased region" description="Basic and acidic residues" evidence="1">
    <location>
        <begin position="205"/>
        <end position="223"/>
    </location>
</feature>
<feature type="compositionally biased region" description="Basic and acidic residues" evidence="1">
    <location>
        <begin position="395"/>
        <end position="406"/>
    </location>
</feature>
<feature type="region of interest" description="Disordered" evidence="1">
    <location>
        <begin position="138"/>
        <end position="174"/>
    </location>
</feature>
<feature type="region of interest" description="Disordered" evidence="1">
    <location>
        <begin position="337"/>
        <end position="407"/>
    </location>
</feature>